<dbReference type="PROSITE" id="PS50994">
    <property type="entry name" value="INTEGRASE"/>
    <property type="match status" value="1"/>
</dbReference>
<organism evidence="3 4">
    <name type="scientific">Candidatus Olsenella pullistercoris</name>
    <dbReference type="NCBI Taxonomy" id="2838712"/>
    <lineage>
        <taxon>Bacteria</taxon>
        <taxon>Bacillati</taxon>
        <taxon>Actinomycetota</taxon>
        <taxon>Coriobacteriia</taxon>
        <taxon>Coriobacteriales</taxon>
        <taxon>Atopobiaceae</taxon>
        <taxon>Olsenella</taxon>
    </lineage>
</organism>
<dbReference type="InterPro" id="IPR012337">
    <property type="entry name" value="RNaseH-like_sf"/>
</dbReference>
<feature type="compositionally biased region" description="Basic and acidic residues" evidence="1">
    <location>
        <begin position="49"/>
        <end position="59"/>
    </location>
</feature>
<name>A0A9D2EY32_9ACTN</name>
<dbReference type="Proteomes" id="UP000824062">
    <property type="component" value="Unassembled WGS sequence"/>
</dbReference>
<evidence type="ECO:0000256" key="1">
    <source>
        <dbReference type="SAM" id="MobiDB-lite"/>
    </source>
</evidence>
<reference evidence="3" key="1">
    <citation type="journal article" date="2021" name="PeerJ">
        <title>Extensive microbial diversity within the chicken gut microbiome revealed by metagenomics and culture.</title>
        <authorList>
            <person name="Gilroy R."/>
            <person name="Ravi A."/>
            <person name="Getino M."/>
            <person name="Pursley I."/>
            <person name="Horton D.L."/>
            <person name="Alikhan N.F."/>
            <person name="Baker D."/>
            <person name="Gharbi K."/>
            <person name="Hall N."/>
            <person name="Watson M."/>
            <person name="Adriaenssens E.M."/>
            <person name="Foster-Nyarko E."/>
            <person name="Jarju S."/>
            <person name="Secka A."/>
            <person name="Antonio M."/>
            <person name="Oren A."/>
            <person name="Chaudhuri R.R."/>
            <person name="La Ragione R."/>
            <person name="Hildebrand F."/>
            <person name="Pallen M.J."/>
        </authorList>
    </citation>
    <scope>NUCLEOTIDE SEQUENCE</scope>
    <source>
        <strain evidence="3">ChiHjej12B11-14209</strain>
    </source>
</reference>
<feature type="region of interest" description="Disordered" evidence="1">
    <location>
        <begin position="41"/>
        <end position="72"/>
    </location>
</feature>
<dbReference type="Pfam" id="PF13011">
    <property type="entry name" value="LZ_Tnp_IS481"/>
    <property type="match status" value="1"/>
</dbReference>
<dbReference type="Gene3D" id="1.10.10.10">
    <property type="entry name" value="Winged helix-like DNA-binding domain superfamily/Winged helix DNA-binding domain"/>
    <property type="match status" value="1"/>
</dbReference>
<dbReference type="Pfam" id="PF13683">
    <property type="entry name" value="rve_3"/>
    <property type="match status" value="1"/>
</dbReference>
<evidence type="ECO:0000259" key="2">
    <source>
        <dbReference type="PROSITE" id="PS50994"/>
    </source>
</evidence>
<dbReference type="SUPFAM" id="SSF46689">
    <property type="entry name" value="Homeodomain-like"/>
    <property type="match status" value="1"/>
</dbReference>
<accession>A0A9D2EY32</accession>
<dbReference type="EMBL" id="DXBM01000014">
    <property type="protein sequence ID" value="HIZ45645.1"/>
    <property type="molecule type" value="Genomic_DNA"/>
</dbReference>
<dbReference type="Gene3D" id="3.30.420.10">
    <property type="entry name" value="Ribonuclease H-like superfamily/Ribonuclease H"/>
    <property type="match status" value="1"/>
</dbReference>
<dbReference type="InterPro" id="IPR001584">
    <property type="entry name" value="Integrase_cat-core"/>
</dbReference>
<evidence type="ECO:0000313" key="4">
    <source>
        <dbReference type="Proteomes" id="UP000824062"/>
    </source>
</evidence>
<reference evidence="3" key="2">
    <citation type="submission" date="2021-04" db="EMBL/GenBank/DDBJ databases">
        <authorList>
            <person name="Gilroy R."/>
        </authorList>
    </citation>
    <scope>NUCLEOTIDE SEQUENCE</scope>
    <source>
        <strain evidence="3">ChiHjej12B11-14209</strain>
    </source>
</reference>
<dbReference type="AlphaFoldDB" id="A0A9D2EY32"/>
<feature type="domain" description="Integrase catalytic" evidence="2">
    <location>
        <begin position="135"/>
        <end position="318"/>
    </location>
</feature>
<gene>
    <name evidence="3" type="ORF">IAA19_01285</name>
</gene>
<sequence>MSQHPNARLTPRGRETLVSRVVAGERVSSVARQMGVSRQTASKWLARARRGEPMSDRTSRPRRLPRSTPAEAEARVIGARRSMLLAPLALAAVTGVPARTCARIVARSGLPRLADVDRVTGEVRRRGPVTPVRYERSRPGELVHVDVKKVARIPAGGGWRALGRGNDPSRGHSGLGSSCLHVAVDDFSRVAYAELLPDERKGTCSAFMSRCLAFFAGLGVAVERVMTDNGPGYHSREFNALLASEGVRHLYTRPYSPWQNGKVERMNRTLAQEWQYGRAWESEAGRAEALPAYIEHYNWSRPHSACGGLPPMSRVTGVNKGKPKRAARVIS</sequence>
<dbReference type="InterPro" id="IPR036388">
    <property type="entry name" value="WH-like_DNA-bd_sf"/>
</dbReference>
<dbReference type="InterPro" id="IPR036397">
    <property type="entry name" value="RNaseH_sf"/>
</dbReference>
<dbReference type="InterPro" id="IPR009057">
    <property type="entry name" value="Homeodomain-like_sf"/>
</dbReference>
<dbReference type="InterPro" id="IPR024967">
    <property type="entry name" value="DNA-bd_IS481-type"/>
</dbReference>
<evidence type="ECO:0000313" key="3">
    <source>
        <dbReference type="EMBL" id="HIZ45645.1"/>
    </source>
</evidence>
<proteinExistence type="predicted"/>
<dbReference type="SUPFAM" id="SSF53098">
    <property type="entry name" value="Ribonuclease H-like"/>
    <property type="match status" value="1"/>
</dbReference>
<protein>
    <submittedName>
        <fullName evidence="3">IS481 family transposase</fullName>
    </submittedName>
</protein>
<dbReference type="PANTHER" id="PTHR35004">
    <property type="entry name" value="TRANSPOSASE RV3428C-RELATED"/>
    <property type="match status" value="1"/>
</dbReference>
<dbReference type="PANTHER" id="PTHR35004:SF6">
    <property type="entry name" value="TRANSPOSASE"/>
    <property type="match status" value="1"/>
</dbReference>
<dbReference type="NCBIfam" id="NF033577">
    <property type="entry name" value="transpos_IS481"/>
    <property type="match status" value="1"/>
</dbReference>
<dbReference type="GO" id="GO:0015074">
    <property type="term" value="P:DNA integration"/>
    <property type="evidence" value="ECO:0007669"/>
    <property type="project" value="InterPro"/>
</dbReference>
<comment type="caution">
    <text evidence="3">The sequence shown here is derived from an EMBL/GenBank/DDBJ whole genome shotgun (WGS) entry which is preliminary data.</text>
</comment>
<dbReference type="InterPro" id="IPR047656">
    <property type="entry name" value="IS481-like_transpos"/>
</dbReference>
<dbReference type="GO" id="GO:0003676">
    <property type="term" value="F:nucleic acid binding"/>
    <property type="evidence" value="ECO:0007669"/>
    <property type="project" value="InterPro"/>
</dbReference>